<evidence type="ECO:0000313" key="2">
    <source>
        <dbReference type="Proteomes" id="UP000011115"/>
    </source>
</evidence>
<reference evidence="1" key="2">
    <citation type="submission" date="2015-06" db="UniProtKB">
        <authorList>
            <consortium name="EnsemblPlants"/>
        </authorList>
    </citation>
    <scope>IDENTIFICATION</scope>
    <source>
        <strain evidence="1">DM1-3 516 R44</strain>
    </source>
</reference>
<accession>M1DF33</accession>
<dbReference type="Proteomes" id="UP000011115">
    <property type="component" value="Unassembled WGS sequence"/>
</dbReference>
<sequence length="110" mass="12670">MVTRDEFTEERIKKLEKSLLKVRKENRIKEITNEIHEVLNGKTISIDMNPGYLNDRSYVIKKNLELVREAVKKNVSDEGYTSNVPKSMPSTTMTFVMPSSIIDPPLCLLQ</sequence>
<dbReference type="InParanoid" id="M1DF33"/>
<dbReference type="Gramene" id="RHC06H1G1109.2.1">
    <property type="protein sequence ID" value="RHC06H1G1109.2.1.cds.1"/>
    <property type="gene ID" value="RHC06H1G1109.2"/>
</dbReference>
<dbReference type="AlphaFoldDB" id="M1DF33"/>
<dbReference type="EnsemblPlants" id="PGSC0003DMT400088032">
    <property type="protein sequence ID" value="PGSC0003DMT400088032"/>
    <property type="gene ID" value="PGSC0003DMG400037603"/>
</dbReference>
<name>M1DF33_SOLTU</name>
<dbReference type="Gramene" id="PGSC0003DMT400088032">
    <property type="protein sequence ID" value="PGSC0003DMT400088032"/>
    <property type="gene ID" value="PGSC0003DMG400037603"/>
</dbReference>
<evidence type="ECO:0000313" key="1">
    <source>
        <dbReference type="EnsemblPlants" id="PGSC0003DMT400088032"/>
    </source>
</evidence>
<dbReference type="HOGENOM" id="CLU_2175548_0_0_1"/>
<organism evidence="1 2">
    <name type="scientific">Solanum tuberosum</name>
    <name type="common">Potato</name>
    <dbReference type="NCBI Taxonomy" id="4113"/>
    <lineage>
        <taxon>Eukaryota</taxon>
        <taxon>Viridiplantae</taxon>
        <taxon>Streptophyta</taxon>
        <taxon>Embryophyta</taxon>
        <taxon>Tracheophyta</taxon>
        <taxon>Spermatophyta</taxon>
        <taxon>Magnoliopsida</taxon>
        <taxon>eudicotyledons</taxon>
        <taxon>Gunneridae</taxon>
        <taxon>Pentapetalae</taxon>
        <taxon>asterids</taxon>
        <taxon>lamiids</taxon>
        <taxon>Solanales</taxon>
        <taxon>Solanaceae</taxon>
        <taxon>Solanoideae</taxon>
        <taxon>Solaneae</taxon>
        <taxon>Solanum</taxon>
    </lineage>
</organism>
<keyword evidence="2" id="KW-1185">Reference proteome</keyword>
<reference evidence="2" key="1">
    <citation type="journal article" date="2011" name="Nature">
        <title>Genome sequence and analysis of the tuber crop potato.</title>
        <authorList>
            <consortium name="The Potato Genome Sequencing Consortium"/>
        </authorList>
    </citation>
    <scope>NUCLEOTIDE SEQUENCE [LARGE SCALE GENOMIC DNA]</scope>
    <source>
        <strain evidence="2">cv. DM1-3 516 R44</strain>
    </source>
</reference>
<protein>
    <submittedName>
        <fullName evidence="1">Type I MADS box transcription factor</fullName>
    </submittedName>
</protein>
<proteinExistence type="predicted"/>
<dbReference type="PaxDb" id="4113-PGSC0003DMT400088032"/>